<evidence type="ECO:0000256" key="1">
    <source>
        <dbReference type="SAM" id="SignalP"/>
    </source>
</evidence>
<gene>
    <name evidence="2" type="ORF">ACAOBT_LOCUS19712</name>
</gene>
<evidence type="ECO:0000313" key="3">
    <source>
        <dbReference type="Proteomes" id="UP001152888"/>
    </source>
</evidence>
<proteinExistence type="predicted"/>
<dbReference type="Proteomes" id="UP001152888">
    <property type="component" value="Unassembled WGS sequence"/>
</dbReference>
<protein>
    <submittedName>
        <fullName evidence="2">Uncharacterized protein</fullName>
    </submittedName>
</protein>
<feature type="chain" id="PRO_5040161598" evidence="1">
    <location>
        <begin position="16"/>
        <end position="160"/>
    </location>
</feature>
<keyword evidence="1" id="KW-0732">Signal</keyword>
<dbReference type="EMBL" id="CAKOFQ010007090">
    <property type="protein sequence ID" value="CAH1990526.1"/>
    <property type="molecule type" value="Genomic_DNA"/>
</dbReference>
<organism evidence="2 3">
    <name type="scientific">Acanthoscelides obtectus</name>
    <name type="common">Bean weevil</name>
    <name type="synonym">Bruchus obtectus</name>
    <dbReference type="NCBI Taxonomy" id="200917"/>
    <lineage>
        <taxon>Eukaryota</taxon>
        <taxon>Metazoa</taxon>
        <taxon>Ecdysozoa</taxon>
        <taxon>Arthropoda</taxon>
        <taxon>Hexapoda</taxon>
        <taxon>Insecta</taxon>
        <taxon>Pterygota</taxon>
        <taxon>Neoptera</taxon>
        <taxon>Endopterygota</taxon>
        <taxon>Coleoptera</taxon>
        <taxon>Polyphaga</taxon>
        <taxon>Cucujiformia</taxon>
        <taxon>Chrysomeloidea</taxon>
        <taxon>Chrysomelidae</taxon>
        <taxon>Bruchinae</taxon>
        <taxon>Bruchini</taxon>
        <taxon>Acanthoscelides</taxon>
    </lineage>
</organism>
<feature type="signal peptide" evidence="1">
    <location>
        <begin position="1"/>
        <end position="15"/>
    </location>
</feature>
<dbReference type="AlphaFoldDB" id="A0A9P0LA27"/>
<evidence type="ECO:0000313" key="2">
    <source>
        <dbReference type="EMBL" id="CAH1990526.1"/>
    </source>
</evidence>
<accession>A0A9P0LA27</accession>
<name>A0A9P0LA27_ACAOB</name>
<keyword evidence="3" id="KW-1185">Reference proteome</keyword>
<comment type="caution">
    <text evidence="2">The sequence shown here is derived from an EMBL/GenBank/DDBJ whole genome shotgun (WGS) entry which is preliminary data.</text>
</comment>
<reference evidence="2" key="1">
    <citation type="submission" date="2022-03" db="EMBL/GenBank/DDBJ databases">
        <authorList>
            <person name="Sayadi A."/>
        </authorList>
    </citation>
    <scope>NUCLEOTIDE SEQUENCE</scope>
</reference>
<sequence>MKVLILLALVACAAAVPIYGGVSTGVYEDDVDYLKSGIHGEVSGYHSYPWYHWLHRGLEGIYDSDVWHSGIYGSHHYGYGYPTSHWASYWGGIYPRAGLIRDAYTGGYGLYGKGVYNYGPYTHHYGAYTHNYGPYNHHYGYYGYPYGGWHGASPSWHKYY</sequence>